<dbReference type="KEGG" id="vg:23632071"/>
<dbReference type="OrthoDB" id="1963at10239"/>
<dbReference type="EMBL" id="KM371112">
    <property type="protein sequence ID" value="AJK91730.1"/>
    <property type="molecule type" value="Genomic_DNA"/>
</dbReference>
<name>A0A0C5B339_9BBAC</name>
<evidence type="ECO:0000313" key="3">
    <source>
        <dbReference type="EMBL" id="AXS01092.1"/>
    </source>
</evidence>
<reference evidence="2 4" key="2">
    <citation type="journal article" date="2015" name="Viruses">
        <title>The complete sequence of the first Spodoptera frugiperda Betabaculovirus genome: a natural multiple recombinant virus.</title>
        <authorList>
            <person name="Cuartas P.E."/>
            <person name="Barrera G.P."/>
            <person name="Belaich M.N."/>
            <person name="Barreto E."/>
            <person name="Ghiringhelli P.D."/>
            <person name="Villamizar L.F."/>
        </authorList>
    </citation>
    <scope>NUCLEOTIDE SEQUENCE [LARGE SCALE GENOMIC DNA]</scope>
    <source>
        <strain evidence="2">VG008</strain>
    </source>
</reference>
<dbReference type="RefSeq" id="YP_009121854.1">
    <property type="nucleotide sequence ID" value="NC_026511.1"/>
</dbReference>
<dbReference type="GeneID" id="23632071"/>
<sequence length="541" mass="61491">MDYSMYVVLVLVMVVMVVLHCVNLYNDIEPPKEKLDLQLFDNSNVPDIVPPEVIIIESNELSCHETLTECRTDAQCQLCQEALAKCYTFQDTVILELPNGDSQTMRPGDSYCLALDSKRARSCNPHTGTWVMRQVDTTNYAIICHCDFPGLVIQATIYDDCDIEVGCRPNGHIANLYETPLTCACDTGYHPDRNEHGPFCRPTVVRDMQNNPAFFHRPPCRNGYITNRHPGLHETIQRLFMFEVCIPDPCRIDPVTGQWHEGGNLEIFPGEAPDGTDIVMCYCSIEQSLYPVYSPQSIVDARYGRNDPINANACIQPLTIDQNQLRTDLKVFWGQNSFKSNADMVIQTNFSSVKERYRRLLRNRTTAHPVQIEINVSNILKFQITSVYFTTAAARNARDIYQMYWAYNYLRTHQNHCPIAGLGQCRRGCNAGNVSVSCSDCINSTVASNYNSQCFFVRDSTRSIANFGTFGQICSAHNAWYYPAGLAPICFYLTGRFATDWQIRNAYRTIQLVHVHDALQNPTYDAANSVLDSYPWYRRAH</sequence>
<evidence type="ECO:0000313" key="2">
    <source>
        <dbReference type="EMBL" id="AJK91730.1"/>
    </source>
</evidence>
<accession>A0A0C5B339</accession>
<evidence type="ECO:0000313" key="4">
    <source>
        <dbReference type="Proteomes" id="UP000201335"/>
    </source>
</evidence>
<organism evidence="2 4">
    <name type="scientific">Spodoptera frugiperda granulovirus</name>
    <dbReference type="NCBI Taxonomy" id="307454"/>
    <lineage>
        <taxon>Viruses</taxon>
        <taxon>Viruses incertae sedis</taxon>
        <taxon>Naldaviricetes</taxon>
        <taxon>Lefavirales</taxon>
        <taxon>Baculoviridae</taxon>
        <taxon>Betabaculovirus</taxon>
        <taxon>Betabaculovirus spofrugiperdae</taxon>
    </lineage>
</organism>
<reference evidence="3" key="3">
    <citation type="journal article" date="2018" name="PLoS ONE">
        <title>Genomic analysis of an Argentinean isolate of Spodoptera frugiperda granulovirus reveals that various baculoviruses code for Lef-7 proteins with three F-box domains.</title>
        <authorList>
            <person name="Ferrelli M.L."/>
            <person name="Pidre M.L."/>
            <person name="Ghiringhelli P.D."/>
            <person name="Torres S."/>
            <person name="Fabre M.L."/>
            <person name="Masson T."/>
            <person name="Cedola M.T."/>
            <person name="Sciocco-Cap A."/>
            <person name="Romanowski V."/>
        </authorList>
    </citation>
    <scope>NUCLEOTIDE SEQUENCE</scope>
    <source>
        <strain evidence="3">ARG</strain>
    </source>
</reference>
<proteinExistence type="predicted"/>
<keyword evidence="1" id="KW-1133">Transmembrane helix</keyword>
<keyword evidence="1" id="KW-0472">Membrane</keyword>
<dbReference type="InterPro" id="IPR007784">
    <property type="entry name" value="PIR"/>
</dbReference>
<reference evidence="2" key="1">
    <citation type="submission" date="2014-08" db="EMBL/GenBank/DDBJ databases">
        <authorList>
            <person name="Cuartas Otalora P.E."/>
            <person name="Barrera Cubillos G.P."/>
            <person name="Barreto Hernandez E."/>
            <person name="Belaich M.N."/>
            <person name="Ghiringhelli P.D."/>
            <person name="Villamizar Rivero L.F."/>
        </authorList>
    </citation>
    <scope>NUCLEOTIDE SEQUENCE</scope>
    <source>
        <strain evidence="2">VG008</strain>
    </source>
</reference>
<dbReference type="Pfam" id="PF05092">
    <property type="entry name" value="PIF"/>
    <property type="match status" value="1"/>
</dbReference>
<feature type="transmembrane region" description="Helical" evidence="1">
    <location>
        <begin position="6"/>
        <end position="25"/>
    </location>
</feature>
<dbReference type="EMBL" id="MH170055">
    <property type="protein sequence ID" value="AXS01092.1"/>
    <property type="molecule type" value="Genomic_DNA"/>
</dbReference>
<keyword evidence="1" id="KW-0812">Transmembrane</keyword>
<protein>
    <submittedName>
        <fullName evidence="2">Pif-1</fullName>
    </submittedName>
</protein>
<evidence type="ECO:0000256" key="1">
    <source>
        <dbReference type="SAM" id="Phobius"/>
    </source>
</evidence>
<dbReference type="Proteomes" id="UP000201335">
    <property type="component" value="Segment"/>
</dbReference>
<keyword evidence="4" id="KW-1185">Reference proteome</keyword>